<comment type="caution">
    <text evidence="2">The sequence shown here is derived from an EMBL/GenBank/DDBJ whole genome shotgun (WGS) entry which is preliminary data.</text>
</comment>
<feature type="chain" id="PRO_5018993909" evidence="1">
    <location>
        <begin position="22"/>
        <end position="182"/>
    </location>
</feature>
<name>A0A409XXR1_9AGAR</name>
<feature type="signal peptide" evidence="1">
    <location>
        <begin position="1"/>
        <end position="21"/>
    </location>
</feature>
<sequence length="182" mass="19498">MYSRTFFSLMLAACSIGAATARYCENKTVTETFPFTFPSGDVVTVERFTCDGSVPAVKRELSNTLEVRQSSACTESNCVCGIPCLFDGCRAPTQTIQAGHCTALAQQLENMSGTFTIPTNEGLGFILQSCEYTAFGSITQTTQYCFHDMGVAAAQIFATCGTQQGACEGQNNAGFFVDQISL</sequence>
<dbReference type="OrthoDB" id="2990149at2759"/>
<proteinExistence type="predicted"/>
<keyword evidence="1" id="KW-0732">Signal</keyword>
<keyword evidence="3" id="KW-1185">Reference proteome</keyword>
<accession>A0A409XXR1</accession>
<evidence type="ECO:0000313" key="3">
    <source>
        <dbReference type="Proteomes" id="UP000284706"/>
    </source>
</evidence>
<gene>
    <name evidence="2" type="ORF">CVT26_008588</name>
</gene>
<organism evidence="2 3">
    <name type="scientific">Gymnopilus dilepis</name>
    <dbReference type="NCBI Taxonomy" id="231916"/>
    <lineage>
        <taxon>Eukaryota</taxon>
        <taxon>Fungi</taxon>
        <taxon>Dikarya</taxon>
        <taxon>Basidiomycota</taxon>
        <taxon>Agaricomycotina</taxon>
        <taxon>Agaricomycetes</taxon>
        <taxon>Agaricomycetidae</taxon>
        <taxon>Agaricales</taxon>
        <taxon>Agaricineae</taxon>
        <taxon>Hymenogastraceae</taxon>
        <taxon>Gymnopilus</taxon>
    </lineage>
</organism>
<reference evidence="2 3" key="1">
    <citation type="journal article" date="2018" name="Evol. Lett.">
        <title>Horizontal gene cluster transfer increased hallucinogenic mushroom diversity.</title>
        <authorList>
            <person name="Reynolds H.T."/>
            <person name="Vijayakumar V."/>
            <person name="Gluck-Thaler E."/>
            <person name="Korotkin H.B."/>
            <person name="Matheny P.B."/>
            <person name="Slot J.C."/>
        </authorList>
    </citation>
    <scope>NUCLEOTIDE SEQUENCE [LARGE SCALE GENOMIC DNA]</scope>
    <source>
        <strain evidence="2 3">SRW20</strain>
    </source>
</reference>
<dbReference type="EMBL" id="NHYE01001422">
    <property type="protein sequence ID" value="PPQ95560.1"/>
    <property type="molecule type" value="Genomic_DNA"/>
</dbReference>
<dbReference type="AlphaFoldDB" id="A0A409XXR1"/>
<dbReference type="InParanoid" id="A0A409XXR1"/>
<dbReference type="Proteomes" id="UP000284706">
    <property type="component" value="Unassembled WGS sequence"/>
</dbReference>
<evidence type="ECO:0000313" key="2">
    <source>
        <dbReference type="EMBL" id="PPQ95560.1"/>
    </source>
</evidence>
<evidence type="ECO:0000256" key="1">
    <source>
        <dbReference type="SAM" id="SignalP"/>
    </source>
</evidence>
<protein>
    <submittedName>
        <fullName evidence="2">Uncharacterized protein</fullName>
    </submittedName>
</protein>